<proteinExistence type="predicted"/>
<dbReference type="InterPro" id="IPR054505">
    <property type="entry name" value="Myb_DNA-bind_8"/>
</dbReference>
<dbReference type="RefSeq" id="XP_018691153.1">
    <property type="nucleotide sequence ID" value="XM_018840032.1"/>
</dbReference>
<evidence type="ECO:0000313" key="4">
    <source>
        <dbReference type="Proteomes" id="UP000078343"/>
    </source>
</evidence>
<protein>
    <recommendedName>
        <fullName evidence="2">Myb-like DNA-binding domain-containing protein</fullName>
    </recommendedName>
</protein>
<name>A0A178ZE86_9EURO</name>
<feature type="region of interest" description="Disordered" evidence="1">
    <location>
        <begin position="55"/>
        <end position="126"/>
    </location>
</feature>
<reference evidence="3 4" key="1">
    <citation type="submission" date="2016-04" db="EMBL/GenBank/DDBJ databases">
        <title>Draft genome of Fonsecaea erecta CBS 125763.</title>
        <authorList>
            <person name="Weiss V.A."/>
            <person name="Vicente V.A."/>
            <person name="Raittz R.T."/>
            <person name="Moreno L.F."/>
            <person name="De Souza E.M."/>
            <person name="Pedrosa F.O."/>
            <person name="Steffens M.B."/>
            <person name="Faoro H."/>
            <person name="Tadra-Sfeir M.Z."/>
            <person name="Najafzadeh M.J."/>
            <person name="Felipe M.S."/>
            <person name="Teixeira M."/>
            <person name="Sun J."/>
            <person name="Xi L."/>
            <person name="Gomes R."/>
            <person name="De Azevedo C.M."/>
            <person name="Salgado C.G."/>
            <person name="Da Silva M.B."/>
            <person name="Nascimento M.F."/>
            <person name="Queiroz-Telles F."/>
            <person name="Attili D.S."/>
            <person name="Gorbushina A."/>
        </authorList>
    </citation>
    <scope>NUCLEOTIDE SEQUENCE [LARGE SCALE GENOMIC DNA]</scope>
    <source>
        <strain evidence="3 4">CBS 125763</strain>
    </source>
</reference>
<feature type="region of interest" description="Disordered" evidence="1">
    <location>
        <begin position="210"/>
        <end position="285"/>
    </location>
</feature>
<comment type="caution">
    <text evidence="3">The sequence shown here is derived from an EMBL/GenBank/DDBJ whole genome shotgun (WGS) entry which is preliminary data.</text>
</comment>
<dbReference type="STRING" id="1367422.A0A178ZE86"/>
<feature type="domain" description="Myb-like DNA-binding" evidence="2">
    <location>
        <begin position="6"/>
        <end position="54"/>
    </location>
</feature>
<organism evidence="3 4">
    <name type="scientific">Fonsecaea erecta</name>
    <dbReference type="NCBI Taxonomy" id="1367422"/>
    <lineage>
        <taxon>Eukaryota</taxon>
        <taxon>Fungi</taxon>
        <taxon>Dikarya</taxon>
        <taxon>Ascomycota</taxon>
        <taxon>Pezizomycotina</taxon>
        <taxon>Eurotiomycetes</taxon>
        <taxon>Chaetothyriomycetidae</taxon>
        <taxon>Chaetothyriales</taxon>
        <taxon>Herpotrichiellaceae</taxon>
        <taxon>Fonsecaea</taxon>
    </lineage>
</organism>
<evidence type="ECO:0000313" key="3">
    <source>
        <dbReference type="EMBL" id="OAP57786.1"/>
    </source>
</evidence>
<dbReference type="AlphaFoldDB" id="A0A178ZE86"/>
<evidence type="ECO:0000256" key="1">
    <source>
        <dbReference type="SAM" id="MobiDB-lite"/>
    </source>
</evidence>
<dbReference type="OrthoDB" id="5353914at2759"/>
<gene>
    <name evidence="3" type="ORF">AYL99_08524</name>
</gene>
<dbReference type="EMBL" id="LVYI01000007">
    <property type="protein sequence ID" value="OAP57786.1"/>
    <property type="molecule type" value="Genomic_DNA"/>
</dbReference>
<keyword evidence="4" id="KW-1185">Reference proteome</keyword>
<dbReference type="Pfam" id="PF22980">
    <property type="entry name" value="Myb_DNA-bind_8"/>
    <property type="match status" value="1"/>
</dbReference>
<dbReference type="Proteomes" id="UP000078343">
    <property type="component" value="Unassembled WGS sequence"/>
</dbReference>
<dbReference type="GeneID" id="30012692"/>
<feature type="compositionally biased region" description="Polar residues" evidence="1">
    <location>
        <begin position="227"/>
        <end position="238"/>
    </location>
</feature>
<feature type="compositionally biased region" description="Basic and acidic residues" evidence="1">
    <location>
        <begin position="264"/>
        <end position="285"/>
    </location>
</feature>
<evidence type="ECO:0000259" key="2">
    <source>
        <dbReference type="Pfam" id="PF22980"/>
    </source>
</evidence>
<accession>A0A178ZE86</accession>
<feature type="compositionally biased region" description="Low complexity" evidence="1">
    <location>
        <begin position="56"/>
        <end position="70"/>
    </location>
</feature>
<sequence length="285" mass="30533">MSRATPDDQLRFLLSCVKHATNGRVDFVEVAKECGVVSKGAAAKRYERLMKANGISPTTSSVTSSNPKPTQSKQKAKYSDEKPSAGKKPKLDRRSPAYTLKRVEDSPRSTTVITANPRCDGFESTPAKSEAVNHSARHTLSGPAGMPQPTMGATMFAPGFPVIQGISMSARQRAALTGLPPIACSAGHQLVPDVPIYPHFPPAFRDPWSFTGQGNGSPATGFEVYSNRDSASHHSQGIQPPLSGEGMLMKLPPQPQEIVPIQTPKEHQKEGDGASKSKDHVVIVE</sequence>